<feature type="region of interest" description="Disordered" evidence="1">
    <location>
        <begin position="1"/>
        <end position="21"/>
    </location>
</feature>
<proteinExistence type="predicted"/>
<evidence type="ECO:0000313" key="3">
    <source>
        <dbReference type="Proteomes" id="UP000053989"/>
    </source>
</evidence>
<protein>
    <submittedName>
        <fullName evidence="2">Uncharacterized protein</fullName>
    </submittedName>
</protein>
<dbReference type="InParanoid" id="A0A0C3DQU1"/>
<dbReference type="AlphaFoldDB" id="A0A0C3DQU1"/>
<name>A0A0C3DQU1_9AGAM</name>
<accession>A0A0C3DQU1</accession>
<evidence type="ECO:0000313" key="2">
    <source>
        <dbReference type="EMBL" id="KIM58361.1"/>
    </source>
</evidence>
<evidence type="ECO:0000256" key="1">
    <source>
        <dbReference type="SAM" id="MobiDB-lite"/>
    </source>
</evidence>
<reference evidence="3" key="2">
    <citation type="submission" date="2015-01" db="EMBL/GenBank/DDBJ databases">
        <title>Evolutionary Origins and Diversification of the Mycorrhizal Mutualists.</title>
        <authorList>
            <consortium name="DOE Joint Genome Institute"/>
            <consortium name="Mycorrhizal Genomics Consortium"/>
            <person name="Kohler A."/>
            <person name="Kuo A."/>
            <person name="Nagy L.G."/>
            <person name="Floudas D."/>
            <person name="Copeland A."/>
            <person name="Barry K.W."/>
            <person name="Cichocki N."/>
            <person name="Veneault-Fourrey C."/>
            <person name="LaButti K."/>
            <person name="Lindquist E.A."/>
            <person name="Lipzen A."/>
            <person name="Lundell T."/>
            <person name="Morin E."/>
            <person name="Murat C."/>
            <person name="Riley R."/>
            <person name="Ohm R."/>
            <person name="Sun H."/>
            <person name="Tunlid A."/>
            <person name="Henrissat B."/>
            <person name="Grigoriev I.V."/>
            <person name="Hibbett D.S."/>
            <person name="Martin F."/>
        </authorList>
    </citation>
    <scope>NUCLEOTIDE SEQUENCE [LARGE SCALE GENOMIC DNA]</scope>
    <source>
        <strain evidence="3">Foug A</strain>
    </source>
</reference>
<dbReference type="HOGENOM" id="CLU_2456104_0_0_1"/>
<organism evidence="2 3">
    <name type="scientific">Scleroderma citrinum Foug A</name>
    <dbReference type="NCBI Taxonomy" id="1036808"/>
    <lineage>
        <taxon>Eukaryota</taxon>
        <taxon>Fungi</taxon>
        <taxon>Dikarya</taxon>
        <taxon>Basidiomycota</taxon>
        <taxon>Agaricomycotina</taxon>
        <taxon>Agaricomycetes</taxon>
        <taxon>Agaricomycetidae</taxon>
        <taxon>Boletales</taxon>
        <taxon>Sclerodermatineae</taxon>
        <taxon>Sclerodermataceae</taxon>
        <taxon>Scleroderma</taxon>
    </lineage>
</organism>
<dbReference type="Proteomes" id="UP000053989">
    <property type="component" value="Unassembled WGS sequence"/>
</dbReference>
<dbReference type="EMBL" id="KN822087">
    <property type="protein sequence ID" value="KIM58361.1"/>
    <property type="molecule type" value="Genomic_DNA"/>
</dbReference>
<gene>
    <name evidence="2" type="ORF">SCLCIDRAFT_1218714</name>
</gene>
<feature type="compositionally biased region" description="Basic and acidic residues" evidence="1">
    <location>
        <begin position="1"/>
        <end position="10"/>
    </location>
</feature>
<reference evidence="2 3" key="1">
    <citation type="submission" date="2014-04" db="EMBL/GenBank/DDBJ databases">
        <authorList>
            <consortium name="DOE Joint Genome Institute"/>
            <person name="Kuo A."/>
            <person name="Kohler A."/>
            <person name="Nagy L.G."/>
            <person name="Floudas D."/>
            <person name="Copeland A."/>
            <person name="Barry K.W."/>
            <person name="Cichocki N."/>
            <person name="Veneault-Fourrey C."/>
            <person name="LaButti K."/>
            <person name="Lindquist E.A."/>
            <person name="Lipzen A."/>
            <person name="Lundell T."/>
            <person name="Morin E."/>
            <person name="Murat C."/>
            <person name="Sun H."/>
            <person name="Tunlid A."/>
            <person name="Henrissat B."/>
            <person name="Grigoriev I.V."/>
            <person name="Hibbett D.S."/>
            <person name="Martin F."/>
            <person name="Nordberg H.P."/>
            <person name="Cantor M.N."/>
            <person name="Hua S.X."/>
        </authorList>
    </citation>
    <scope>NUCLEOTIDE SEQUENCE [LARGE SCALE GENOMIC DNA]</scope>
    <source>
        <strain evidence="2 3">Foug A</strain>
    </source>
</reference>
<keyword evidence="3" id="KW-1185">Reference proteome</keyword>
<sequence length="89" mass="10170">MIEHLQEQIRTRQQNDSNEPQLQTRVSKAVIWTVTRLTTIVGPVEDISIFFPTSYILESPEACYPITVLLKQLAIEIKWNLLTIGTSLS</sequence>
<feature type="compositionally biased region" description="Polar residues" evidence="1">
    <location>
        <begin position="11"/>
        <end position="21"/>
    </location>
</feature>